<evidence type="ECO:0000313" key="2">
    <source>
        <dbReference type="EMBL" id="GBG35461.1"/>
    </source>
</evidence>
<feature type="region of interest" description="Disordered" evidence="1">
    <location>
        <begin position="50"/>
        <end position="102"/>
    </location>
</feature>
<feature type="compositionally biased region" description="Acidic residues" evidence="1">
    <location>
        <begin position="58"/>
        <end position="71"/>
    </location>
</feature>
<protein>
    <submittedName>
        <fullName evidence="2">Wsv282-like protein</fullName>
    </submittedName>
</protein>
<dbReference type="EMBL" id="BFCE01000003">
    <property type="protein sequence ID" value="GBG35461.1"/>
    <property type="molecule type" value="Genomic_DNA"/>
</dbReference>
<proteinExistence type="predicted"/>
<organism evidence="2">
    <name type="scientific">Metapenaeus ensis nimavirus</name>
    <dbReference type="NCBI Taxonomy" id="2133794"/>
    <lineage>
        <taxon>Viruses</taxon>
        <taxon>Viruses incertae sedis</taxon>
        <taxon>Naldaviricetes</taxon>
        <taxon>Nimaviridae</taxon>
    </lineage>
</organism>
<comment type="caution">
    <text evidence="2">The sequence shown here is derived from an EMBL/GenBank/DDBJ whole genome shotgun (WGS) entry which is preliminary data.</text>
</comment>
<accession>A0A401IPD6</accession>
<feature type="compositionally biased region" description="Acidic residues" evidence="1">
    <location>
        <begin position="82"/>
        <end position="94"/>
    </location>
</feature>
<name>A0A401IPD6_9VIRU</name>
<reference evidence="2" key="1">
    <citation type="journal article" date="2018" name="J. Virol.">
        <title>Crustacean Genome Exploration Reveals the Evolutionary Origin of White Spot Syndrome Virus.</title>
        <authorList>
            <person name="Kawato S."/>
            <person name="Shitara A."/>
            <person name="Wang Y."/>
            <person name="Nozaki R."/>
            <person name="Kondo H."/>
            <person name="Hirono I."/>
        </authorList>
    </citation>
    <scope>NUCLEOTIDE SEQUENCE</scope>
    <source>
        <strain evidence="2">Mikawa-1</strain>
    </source>
</reference>
<evidence type="ECO:0000256" key="1">
    <source>
        <dbReference type="SAM" id="MobiDB-lite"/>
    </source>
</evidence>
<sequence length="580" mass="64257">MNKNSEPISFLYEDLELSDSSSCDNVDVCEAPNFNRVRYKRRLSSSTIGEKVKYMSSSDDETSSCSWEEENATIHKVGKEQEQEEEEEEEEENYDPDKDITPGCSGWGVLMSKNVNKRTWAMLGTKTVAKAPMACDVAGVVDSISSEIKSGTYKRDEYDIPECVLSMFTYLLEQEKFQFTQPLAVLGLARKQINEAMKFAFSAMISSSGVGGAAKIAADTHEDKGTGLTMSLIVKTLSNIAVSSNPDNSFRPAASVFGALSSKQDRSKRRKLDMVSSTTGLNSADGISRVCSKVMFFREIHAVISLYLSLVYVQRAMNNNNTNSSGYSEGMVVKMLNILDKIPHGEMSREKYISVGRDALYLYQNIITDVTGPKHSKRLRTPQQQAYFCYVIAMLVNDVPIASDLTLTGKATNLVQFASAMIDPAYHLAVHKLACVTNSSYSVYKALGLSRESLVRADEILAILSARSNSLSERKPRTLAQSVFLYLHPELRDKLRASGLTNEESSLGTAIKLVSQQLKIEGVTRHSLEDGCSIIGGTYNSEGKTLKCFGFGYKDIKIMGLAILFLDRTRKLMKTNLPYY</sequence>